<proteinExistence type="predicted"/>
<evidence type="ECO:0000256" key="1">
    <source>
        <dbReference type="SAM" id="MobiDB-lite"/>
    </source>
</evidence>
<organism evidence="2 3">
    <name type="scientific">Microbacterium pullorum</name>
    <dbReference type="NCBI Taxonomy" id="2762236"/>
    <lineage>
        <taxon>Bacteria</taxon>
        <taxon>Bacillati</taxon>
        <taxon>Actinomycetota</taxon>
        <taxon>Actinomycetes</taxon>
        <taxon>Micrococcales</taxon>
        <taxon>Microbacteriaceae</taxon>
        <taxon>Microbacterium</taxon>
    </lineage>
</organism>
<keyword evidence="3" id="KW-1185">Reference proteome</keyword>
<protein>
    <recommendedName>
        <fullName evidence="4">LytR/CpsA/Psr regulator C-terminal domain-containing protein</fullName>
    </recommendedName>
</protein>
<dbReference type="RefSeq" id="WP_191717306.1">
    <property type="nucleotide sequence ID" value="NZ_JACSQP010000001.1"/>
</dbReference>
<dbReference type="Proteomes" id="UP000648352">
    <property type="component" value="Unassembled WGS sequence"/>
</dbReference>
<evidence type="ECO:0000313" key="3">
    <source>
        <dbReference type="Proteomes" id="UP000648352"/>
    </source>
</evidence>
<accession>A0ABR8RYJ7</accession>
<feature type="region of interest" description="Disordered" evidence="1">
    <location>
        <begin position="40"/>
        <end position="87"/>
    </location>
</feature>
<evidence type="ECO:0008006" key="4">
    <source>
        <dbReference type="Google" id="ProtNLM"/>
    </source>
</evidence>
<dbReference type="PROSITE" id="PS51257">
    <property type="entry name" value="PROKAR_LIPOPROTEIN"/>
    <property type="match status" value="1"/>
</dbReference>
<evidence type="ECO:0000313" key="2">
    <source>
        <dbReference type="EMBL" id="MBD7956286.1"/>
    </source>
</evidence>
<sequence length="239" mass="24338">MAHRPPPTRRRRPHHVIVATLLAASVGVSALMSGCTPRVYPSGGTPSPTASGSPSAEPPVLPGRPDATIPERPESDDDRGDGGGTAPLSCPDALADWVLELSGLIADDRVAEPVASDPAVDFSALAAPSCAFTGSDLSFTDIEEVEAASDVRVWVFADAATAAAHAEAVISALESAGYDTTARRDGADAAAHLLRASGTELADQTVVLTWGDPATAERIGIDPGQVAVGVDIVTFTAVP</sequence>
<comment type="caution">
    <text evidence="2">The sequence shown here is derived from an EMBL/GenBank/DDBJ whole genome shotgun (WGS) entry which is preliminary data.</text>
</comment>
<gene>
    <name evidence="2" type="ORF">H9651_01375</name>
</gene>
<dbReference type="EMBL" id="JACSQP010000001">
    <property type="protein sequence ID" value="MBD7956286.1"/>
    <property type="molecule type" value="Genomic_DNA"/>
</dbReference>
<name>A0ABR8RYJ7_9MICO</name>
<feature type="compositionally biased region" description="Low complexity" evidence="1">
    <location>
        <begin position="41"/>
        <end position="55"/>
    </location>
</feature>
<reference evidence="2 3" key="1">
    <citation type="submission" date="2020-08" db="EMBL/GenBank/DDBJ databases">
        <title>A Genomic Blueprint of the Chicken Gut Microbiome.</title>
        <authorList>
            <person name="Gilroy R."/>
            <person name="Ravi A."/>
            <person name="Getino M."/>
            <person name="Pursley I."/>
            <person name="Horton D.L."/>
            <person name="Alikhan N.-F."/>
            <person name="Baker D."/>
            <person name="Gharbi K."/>
            <person name="Hall N."/>
            <person name="Watson M."/>
            <person name="Adriaenssens E.M."/>
            <person name="Foster-Nyarko E."/>
            <person name="Jarju S."/>
            <person name="Secka A."/>
            <person name="Antonio M."/>
            <person name="Oren A."/>
            <person name="Chaudhuri R."/>
            <person name="La Ragione R.M."/>
            <person name="Hildebrand F."/>
            <person name="Pallen M.J."/>
        </authorList>
    </citation>
    <scope>NUCLEOTIDE SEQUENCE [LARGE SCALE GENOMIC DNA]</scope>
    <source>
        <strain evidence="2 3">Sa4CUA7</strain>
    </source>
</reference>